<reference evidence="1 2" key="1">
    <citation type="submission" date="2020-02" db="EMBL/GenBank/DDBJ databases">
        <title>A chromosome-scale genome assembly of the black bullhead catfish (Ameiurus melas).</title>
        <authorList>
            <person name="Wen M."/>
            <person name="Zham M."/>
            <person name="Cabau C."/>
            <person name="Klopp C."/>
            <person name="Donnadieu C."/>
            <person name="Roques C."/>
            <person name="Bouchez O."/>
            <person name="Lampietro C."/>
            <person name="Jouanno E."/>
            <person name="Herpin A."/>
            <person name="Louis A."/>
            <person name="Berthelot C."/>
            <person name="Parey E."/>
            <person name="Roest-Crollius H."/>
            <person name="Braasch I."/>
            <person name="Postlethwait J."/>
            <person name="Robinson-Rechavi M."/>
            <person name="Echchiki A."/>
            <person name="Begum T."/>
            <person name="Montfort J."/>
            <person name="Schartl M."/>
            <person name="Bobe J."/>
            <person name="Guiguen Y."/>
        </authorList>
    </citation>
    <scope>NUCLEOTIDE SEQUENCE [LARGE SCALE GENOMIC DNA]</scope>
    <source>
        <strain evidence="1">M_S1</strain>
        <tissue evidence="1">Blood</tissue>
    </source>
</reference>
<protein>
    <submittedName>
        <fullName evidence="1">Uncharacterized protein</fullName>
    </submittedName>
</protein>
<evidence type="ECO:0000313" key="2">
    <source>
        <dbReference type="Proteomes" id="UP000593565"/>
    </source>
</evidence>
<keyword evidence="2" id="KW-1185">Reference proteome</keyword>
<dbReference type="AlphaFoldDB" id="A0A7J5ZPX7"/>
<proteinExistence type="predicted"/>
<evidence type="ECO:0000313" key="1">
    <source>
        <dbReference type="EMBL" id="KAF4072645.1"/>
    </source>
</evidence>
<comment type="caution">
    <text evidence="1">The sequence shown here is derived from an EMBL/GenBank/DDBJ whole genome shotgun (WGS) entry which is preliminary data.</text>
</comment>
<dbReference type="Proteomes" id="UP000593565">
    <property type="component" value="Unassembled WGS sequence"/>
</dbReference>
<organism evidence="1 2">
    <name type="scientific">Ameiurus melas</name>
    <name type="common">Black bullhead</name>
    <name type="synonym">Silurus melas</name>
    <dbReference type="NCBI Taxonomy" id="219545"/>
    <lineage>
        <taxon>Eukaryota</taxon>
        <taxon>Metazoa</taxon>
        <taxon>Chordata</taxon>
        <taxon>Craniata</taxon>
        <taxon>Vertebrata</taxon>
        <taxon>Euteleostomi</taxon>
        <taxon>Actinopterygii</taxon>
        <taxon>Neopterygii</taxon>
        <taxon>Teleostei</taxon>
        <taxon>Ostariophysi</taxon>
        <taxon>Siluriformes</taxon>
        <taxon>Ictaluridae</taxon>
        <taxon>Ameiurus</taxon>
    </lineage>
</organism>
<dbReference type="EMBL" id="JAAGNN010000025">
    <property type="protein sequence ID" value="KAF4072645.1"/>
    <property type="molecule type" value="Genomic_DNA"/>
</dbReference>
<sequence length="53" mass="6145">MTRTMLAVKVRHHVDTPVTENEDGKTRVRSGLITDLSSARSRKTVYETWTRKE</sequence>
<gene>
    <name evidence="1" type="ORF">AMELA_G00265180</name>
</gene>
<accession>A0A7J5ZPX7</accession>
<name>A0A7J5ZPX7_AMEME</name>